<dbReference type="RefSeq" id="WP_033093382.1">
    <property type="nucleotide sequence ID" value="NZ_JQED01000015.1"/>
</dbReference>
<proteinExistence type="predicted"/>
<dbReference type="AlphaFoldDB" id="A0A099KRQ8"/>
<evidence type="ECO:0000313" key="2">
    <source>
        <dbReference type="Proteomes" id="UP000029843"/>
    </source>
</evidence>
<organism evidence="1 2">
    <name type="scientific">Colwellia psychrerythraea</name>
    <name type="common">Vibrio psychroerythus</name>
    <dbReference type="NCBI Taxonomy" id="28229"/>
    <lineage>
        <taxon>Bacteria</taxon>
        <taxon>Pseudomonadati</taxon>
        <taxon>Pseudomonadota</taxon>
        <taxon>Gammaproteobacteria</taxon>
        <taxon>Alteromonadales</taxon>
        <taxon>Colwelliaceae</taxon>
        <taxon>Colwellia</taxon>
    </lineage>
</organism>
<accession>A0A099KRQ8</accession>
<gene>
    <name evidence="1" type="ORF">ND2E_2647</name>
</gene>
<dbReference type="OrthoDB" id="5822620at2"/>
<reference evidence="1 2" key="1">
    <citation type="submission" date="2014-08" db="EMBL/GenBank/DDBJ databases">
        <title>Genomic and Phenotypic Diversity of Colwellia psychrerythraea strains from Disparate Marine Basins.</title>
        <authorList>
            <person name="Techtmann S.M."/>
            <person name="Stelling S.C."/>
            <person name="Utturkar S.M."/>
            <person name="Alshibli N."/>
            <person name="Harris A."/>
            <person name="Brown S.D."/>
            <person name="Hazen T.C."/>
        </authorList>
    </citation>
    <scope>NUCLEOTIDE SEQUENCE [LARGE SCALE GENOMIC DNA]</scope>
    <source>
        <strain evidence="1 2">ND2E</strain>
    </source>
</reference>
<sequence length="101" mass="11754">MPSLIKKTLTSKNAAQKLVKKHDKLTHSESMKVISHVQRECDDWIINTLMLDNIDVPFKYKRKKLYQSLQGQRVNLTYYPETETIAGFTIEVMSVVRIKIS</sequence>
<evidence type="ECO:0000313" key="1">
    <source>
        <dbReference type="EMBL" id="KGJ93181.1"/>
    </source>
</evidence>
<name>A0A099KRQ8_COLPS</name>
<dbReference type="EMBL" id="JQED01000015">
    <property type="protein sequence ID" value="KGJ93181.1"/>
    <property type="molecule type" value="Genomic_DNA"/>
</dbReference>
<dbReference type="Proteomes" id="UP000029843">
    <property type="component" value="Unassembled WGS sequence"/>
</dbReference>
<dbReference type="PATRIC" id="fig|28229.4.peg.1681"/>
<protein>
    <submittedName>
        <fullName evidence="1">Uncharacterized protein</fullName>
    </submittedName>
</protein>
<comment type="caution">
    <text evidence="1">The sequence shown here is derived from an EMBL/GenBank/DDBJ whole genome shotgun (WGS) entry which is preliminary data.</text>
</comment>